<evidence type="ECO:0000313" key="2">
    <source>
        <dbReference type="EMBL" id="MBF9220537.1"/>
    </source>
</evidence>
<dbReference type="EMBL" id="JADQDM010000002">
    <property type="protein sequence ID" value="MBF9220537.1"/>
    <property type="molecule type" value="Genomic_DNA"/>
</dbReference>
<feature type="region of interest" description="Disordered" evidence="1">
    <location>
        <begin position="130"/>
        <end position="159"/>
    </location>
</feature>
<evidence type="ECO:0000313" key="3">
    <source>
        <dbReference type="Proteomes" id="UP000618931"/>
    </source>
</evidence>
<proteinExistence type="predicted"/>
<comment type="caution">
    <text evidence="2">The sequence shown here is derived from an EMBL/GenBank/DDBJ whole genome shotgun (WGS) entry which is preliminary data.</text>
</comment>
<accession>A0ABS0I0W5</accession>
<gene>
    <name evidence="2" type="ORF">I2H31_05425</name>
</gene>
<keyword evidence="3" id="KW-1185">Reference proteome</keyword>
<reference evidence="2 3" key="1">
    <citation type="submission" date="2020-11" db="EMBL/GenBank/DDBJ databases">
        <authorList>
            <person name="Kim M.K."/>
        </authorList>
    </citation>
    <scope>NUCLEOTIDE SEQUENCE [LARGE SCALE GENOMIC DNA]</scope>
    <source>
        <strain evidence="2 3">BT662</strain>
    </source>
</reference>
<organism evidence="2 3">
    <name type="scientific">Hymenobacter ruricola</name>
    <dbReference type="NCBI Taxonomy" id="2791023"/>
    <lineage>
        <taxon>Bacteria</taxon>
        <taxon>Pseudomonadati</taxon>
        <taxon>Bacteroidota</taxon>
        <taxon>Cytophagia</taxon>
        <taxon>Cytophagales</taxon>
        <taxon>Hymenobacteraceae</taxon>
        <taxon>Hymenobacter</taxon>
    </lineage>
</organism>
<protein>
    <submittedName>
        <fullName evidence="2">Uncharacterized protein</fullName>
    </submittedName>
</protein>
<dbReference type="RefSeq" id="WP_196291985.1">
    <property type="nucleotide sequence ID" value="NZ_JADQDM010000002.1"/>
</dbReference>
<name>A0ABS0I0W5_9BACT</name>
<evidence type="ECO:0000256" key="1">
    <source>
        <dbReference type="SAM" id="MobiDB-lite"/>
    </source>
</evidence>
<dbReference type="Proteomes" id="UP000618931">
    <property type="component" value="Unassembled WGS sequence"/>
</dbReference>
<sequence length="159" mass="17153">MATVTTPIPAAVKKDVLALLQQALDKLHPYTVTLTDAEQKSLASGAMGRESVPFVQEATKLLANYPQVLRRTITDEMIAEYPTWATTFADADELLTKTQALAALLGTVRLASGAQAMDLARDAYKDGQLDKGKTPGVAEIDTMSKRFPTGPKTKTDTKK</sequence>